<feature type="transmembrane region" description="Helical" evidence="1">
    <location>
        <begin position="12"/>
        <end position="31"/>
    </location>
</feature>
<dbReference type="Gene3D" id="2.30.40.10">
    <property type="entry name" value="Urease, subunit C, domain 1"/>
    <property type="match status" value="1"/>
</dbReference>
<keyword evidence="4" id="KW-1185">Reference proteome</keyword>
<dbReference type="InterPro" id="IPR006680">
    <property type="entry name" value="Amidohydro-rel"/>
</dbReference>
<gene>
    <name evidence="3" type="ORF">ABHN84_04150</name>
</gene>
<keyword evidence="1" id="KW-0812">Transmembrane</keyword>
<dbReference type="SUPFAM" id="SSF51556">
    <property type="entry name" value="Metallo-dependent hydrolases"/>
    <property type="match status" value="1"/>
</dbReference>
<dbReference type="PANTHER" id="PTHR43135:SF3">
    <property type="entry name" value="ALPHA-D-RIBOSE 1-METHYLPHOSPHONATE 5-TRIPHOSPHATE DIPHOSPHATASE"/>
    <property type="match status" value="1"/>
</dbReference>
<evidence type="ECO:0000313" key="4">
    <source>
        <dbReference type="Proteomes" id="UP001477278"/>
    </source>
</evidence>
<dbReference type="InterPro" id="IPR051781">
    <property type="entry name" value="Metallo-dep_Hydrolase"/>
</dbReference>
<protein>
    <submittedName>
        <fullName evidence="3">Amidohydrolase family protein</fullName>
    </submittedName>
</protein>
<dbReference type="InterPro" id="IPR032466">
    <property type="entry name" value="Metal_Hydrolase"/>
</dbReference>
<accession>A0ABV0FNG3</accession>
<evidence type="ECO:0000259" key="2">
    <source>
        <dbReference type="Pfam" id="PF01979"/>
    </source>
</evidence>
<dbReference type="Gene3D" id="3.40.50.10910">
    <property type="entry name" value="Amidohydrolase"/>
    <property type="match status" value="1"/>
</dbReference>
<dbReference type="InterPro" id="IPR011059">
    <property type="entry name" value="Metal-dep_hydrolase_composite"/>
</dbReference>
<name>A0ABV0FNG3_9GAMM</name>
<evidence type="ECO:0000256" key="1">
    <source>
        <dbReference type="SAM" id="Phobius"/>
    </source>
</evidence>
<dbReference type="Gene3D" id="3.30.110.90">
    <property type="entry name" value="Amidohydrolase"/>
    <property type="match status" value="1"/>
</dbReference>
<feature type="domain" description="Amidohydrolase-related" evidence="2">
    <location>
        <begin position="325"/>
        <end position="440"/>
    </location>
</feature>
<keyword evidence="1" id="KW-0472">Membrane</keyword>
<sequence>MKIFINLLKYTILSLLCVLALILLAIPISIYEMPNDLHTVDNTEDIVIDNANYIDVLTGKIIRNQRIYLSKGRIVSIGEKTSSQSRDARVIDLHGEYVVPGLFDMHVHLHDRKYLALYLAYGVTSVRNMRGLPMHLRWKSELNRGDWLGSNLYTSSPVLDGERYAHALQQVVISPAKARELVRKYKDDGYDFIKAYGYLDKEVFEAITDEASRLDFPIAKHGPNPIDGLGLQSNSGLQSLEHVEDIFQGPLNFSFDQNSMAIWVSQLKAINPTVTPTLATFHHLTKLSQDKAAFVDSLPLNTLNPLYRIINTEFGVKRWLGASQEQADWNSKEEQFLFDIVRELDKQEVTLLLGSDGGTLYMPPGLSTHLEIELMVKAGISPIKVLRAATINAATALGVDDKYGSIEIGKVADLVVLKENPLDDLQALAAPIAVIKAGQWINSSELSALRISAEKPSNLYISMGRLLEDIISRAMP</sequence>
<dbReference type="Gene3D" id="1.20.58.520">
    <property type="entry name" value="Amidohydrolase"/>
    <property type="match status" value="1"/>
</dbReference>
<dbReference type="RefSeq" id="WP_347689660.1">
    <property type="nucleotide sequence ID" value="NZ_JBDPZN010000001.1"/>
</dbReference>
<organism evidence="3 4">
    <name type="scientific">Shewanella vesiculosa</name>
    <dbReference type="NCBI Taxonomy" id="518738"/>
    <lineage>
        <taxon>Bacteria</taxon>
        <taxon>Pseudomonadati</taxon>
        <taxon>Pseudomonadota</taxon>
        <taxon>Gammaproteobacteria</taxon>
        <taxon>Alteromonadales</taxon>
        <taxon>Shewanellaceae</taxon>
        <taxon>Shewanella</taxon>
    </lineage>
</organism>
<dbReference type="SUPFAM" id="SSF51338">
    <property type="entry name" value="Composite domain of metallo-dependent hydrolases"/>
    <property type="match status" value="1"/>
</dbReference>
<comment type="caution">
    <text evidence="3">The sequence shown here is derived from an EMBL/GenBank/DDBJ whole genome shotgun (WGS) entry which is preliminary data.</text>
</comment>
<evidence type="ECO:0000313" key="3">
    <source>
        <dbReference type="EMBL" id="MEO3681481.1"/>
    </source>
</evidence>
<reference evidence="3 4" key="1">
    <citation type="submission" date="2024-05" db="EMBL/GenBank/DDBJ databases">
        <title>Genome sequencing of Marine Estuary Bacteria, Shewanella vesiculosa and S. baltica, and Pseudomonas syringae.</title>
        <authorList>
            <person name="Gurung A."/>
            <person name="Maclea K.S."/>
        </authorList>
    </citation>
    <scope>NUCLEOTIDE SEQUENCE [LARGE SCALE GENOMIC DNA]</scope>
    <source>
        <strain evidence="3 4">1A</strain>
    </source>
</reference>
<proteinExistence type="predicted"/>
<keyword evidence="1" id="KW-1133">Transmembrane helix</keyword>
<dbReference type="EMBL" id="JBDPZN010000001">
    <property type="protein sequence ID" value="MEO3681481.1"/>
    <property type="molecule type" value="Genomic_DNA"/>
</dbReference>
<dbReference type="Proteomes" id="UP001477278">
    <property type="component" value="Unassembled WGS sequence"/>
</dbReference>
<dbReference type="Pfam" id="PF01979">
    <property type="entry name" value="Amidohydro_1"/>
    <property type="match status" value="1"/>
</dbReference>
<dbReference type="PANTHER" id="PTHR43135">
    <property type="entry name" value="ALPHA-D-RIBOSE 1-METHYLPHOSPHONATE 5-TRIPHOSPHATE DIPHOSPHATASE"/>
    <property type="match status" value="1"/>
</dbReference>